<dbReference type="InterPro" id="IPR050091">
    <property type="entry name" value="PKS_NRPS_Biosynth_Enz"/>
</dbReference>
<sequence length="1836" mass="198006">MAKLPTRISELPTVKLAYLASQLRAKKELLAAEPIAVIGMSCRFPGGGELPETFWEVLRDGRDTTREVPPERWNIDDVYDPTPGTHGKVYTRRGAFIENVDLFEPSFFGIAPRDAKFMDPQQRMLLEECWRALERAGIPPSGLAGSRTGIFVGLMHNDYNVLGISADVEISSSSLNYPSMAAGRISHTLGFQGPALTVDTACSSSAVTVHLACQSLRNDESDMALAGGVSLCLSPVTLMVECQNRMLSADGRCKAFDASADGFARGEGCGMVVLKRLSDALAHGDPILGVIRGSALNHDGRSSGLMVPNGRAQERVIRMALEGCGVEPDQVSYIEAHGTGTALGDPIEMEALRSVFGRKSTRSAPLFVGSVKTNIGHLEAAAGIAGLIKVLLSLQNEAIPSHLHFERPNPNIRWDDLPVVIPTELRPWPRGEQRRLAGLSSFGFSGTNVHIVVEEAPVLPRPPVERERPVHLLTLSAKTEAALDALVEAHASALPDDGVPLGDWCFTANVGRSHFEHRAAITGATVAELRMGLSRLLAEKPRSQREPRRGTELPKPVFLFTGQGALNPGTGRELAETWPAFREALRRCSSALEGLLEPRLEDILHGESSAALLADTRHAQPALVALEYALAELWASWGIVPGAVVGHSLGEYAAAVVAGVLSIEDALKRVVERARLIHEAPGEGAMLAVNASLEALAPVVAPFSPRVCLAAVNGPEDVVLSGDSTALAEVAATLAGKGLTCKRLPVSLAFHSSLMDPVVAPFEAGFEGITLSVPRVPFVSSLEGRLVSEELTRPGYWGRHLREPVAFASALEVLRGQMHRTFLEVGPAPILAGIGRRLFQDAEELCWLPSLRASSGETAQVLSTLGSLYARGFDVDWAAFDAPFERRAATLPTYPFRRERYWLDTQSEGLMGKQRVSSDKVHPLVGAPLALAGTKTLRFTSRLSASEPSFIADHRVFGTTILPAACYAEMALGAARVGARSESLFELSSVELERPFVLGEGEAHDVQTVLTPEAGRTHFEIYGQGAAGPDQDWVRLAHGYVTEHRASVRPVELASELFSRFSPPRSAQPLFELMARHGIEYGPSFRAIESLRFGPNACLAHLRLHDSQVVGMGAYQLHPLLLDACFQTAAALFMEEAKEGQAHRQRMPIGIERLRWFKKPGASVWVHARHDGRVTATDELMSCDLRVLGEEGEVIAEVQGLLLKQSDRRALMTSFSDSTRELLFELAWREQVAARMKSPLPLLSGRWLLLADSGGAAQALKAQVQRHGGSCEVVTPGLGYERSEPGHTRLDPSDAEGFSRLFTELSTEGAAPTTVVCLWGLDEPRAEALSPESLSGTTSRSAAGVLHLVQAMARATWAQKPVLWLVTRGALSVAPGDAVAGLAQSTLWGLCRAAAIEHPELSCRMVDLDDSEDAAAQWVEKLAQVPGENLLALRGSRLFAARLARPGALSSRASPVSIQPEGAYLITGGLGALGLATAAWLVEAGARQLVLMGRGAPGDEAKARLEDLRARGCDVTVVRGDVSRLEDVRRVVEDLSASGWRLRGVFHTAGVLEDGVFLRQDRERLARVFAPKVLGAWSLHQATEGLPLDLFVLYSSAASLVGVAGQANYVAANTFLDALAHHRRAKGLPALSINWGRWSGGGMAEKGRAQGRTPSSDATSLSPQRALRILEELLGRDFAQVGVVPVNLSSREAMPSAGHGPLFSELVTQEQARSVSTTRLVELLEEFKRSDGTRRRGLLMHYFQGRLAALLGFPPEHEMLQRTISLNEMGLDSLRAVELKNRMGRELGVDLPLARFIDGTGIAGIVEVMHEQLELSELLSRVPVAGAQAELEELTL</sequence>
<dbReference type="InterPro" id="IPR013968">
    <property type="entry name" value="PKS_KR"/>
</dbReference>
<dbReference type="InterPro" id="IPR016035">
    <property type="entry name" value="Acyl_Trfase/lysoPLipase"/>
</dbReference>
<dbReference type="InterPro" id="IPR049900">
    <property type="entry name" value="PKS_mFAS_DH"/>
</dbReference>
<dbReference type="SMART" id="SM00823">
    <property type="entry name" value="PKS_PP"/>
    <property type="match status" value="1"/>
</dbReference>
<dbReference type="Pfam" id="PF00550">
    <property type="entry name" value="PP-binding"/>
    <property type="match status" value="1"/>
</dbReference>
<dbReference type="PROSITE" id="PS50075">
    <property type="entry name" value="CARRIER"/>
    <property type="match status" value="1"/>
</dbReference>
<dbReference type="Pfam" id="PF22621">
    <property type="entry name" value="CurL-like_PKS_C"/>
    <property type="match status" value="1"/>
</dbReference>
<dbReference type="Pfam" id="PF02801">
    <property type="entry name" value="Ketoacyl-synt_C"/>
    <property type="match status" value="1"/>
</dbReference>
<dbReference type="Pfam" id="PF21089">
    <property type="entry name" value="PKS_DH_N"/>
    <property type="match status" value="1"/>
</dbReference>
<dbReference type="SUPFAM" id="SSF47336">
    <property type="entry name" value="ACP-like"/>
    <property type="match status" value="1"/>
</dbReference>
<dbReference type="Gene3D" id="1.10.1200.10">
    <property type="entry name" value="ACP-like"/>
    <property type="match status" value="1"/>
</dbReference>
<dbReference type="InterPro" id="IPR001227">
    <property type="entry name" value="Ac_transferase_dom_sf"/>
</dbReference>
<dbReference type="InterPro" id="IPR049552">
    <property type="entry name" value="PKS_DH_N"/>
</dbReference>
<evidence type="ECO:0000313" key="8">
    <source>
        <dbReference type="EMBL" id="QSQ13845.1"/>
    </source>
</evidence>
<proteinExistence type="predicted"/>
<dbReference type="InterPro" id="IPR042104">
    <property type="entry name" value="PKS_dehydratase_sf"/>
</dbReference>
<dbReference type="SMART" id="SM00822">
    <property type="entry name" value="PKS_KR"/>
    <property type="match status" value="1"/>
</dbReference>
<dbReference type="InterPro" id="IPR014043">
    <property type="entry name" value="Acyl_transferase_dom"/>
</dbReference>
<dbReference type="SMART" id="SM00826">
    <property type="entry name" value="PKS_DH"/>
    <property type="match status" value="1"/>
</dbReference>
<dbReference type="InterPro" id="IPR049551">
    <property type="entry name" value="PKS_DH_C"/>
</dbReference>
<feature type="domain" description="Ketosynthase family 3 (KS3)" evidence="6">
    <location>
        <begin position="32"/>
        <end position="455"/>
    </location>
</feature>
<dbReference type="SMART" id="SM00827">
    <property type="entry name" value="PKS_AT"/>
    <property type="match status" value="1"/>
</dbReference>
<evidence type="ECO:0000256" key="4">
    <source>
        <dbReference type="PROSITE-ProRule" id="PRU01363"/>
    </source>
</evidence>
<dbReference type="Pfam" id="PF00109">
    <property type="entry name" value="ketoacyl-synt"/>
    <property type="match status" value="1"/>
</dbReference>
<reference evidence="8 9" key="1">
    <citation type="submission" date="2021-02" db="EMBL/GenBank/DDBJ databases">
        <title>De Novo genome assembly of isolated myxobacteria.</title>
        <authorList>
            <person name="Stevens D.C."/>
        </authorList>
    </citation>
    <scope>NUCLEOTIDE SEQUENCE [LARGE SCALE GENOMIC DNA]</scope>
    <source>
        <strain evidence="8 9">SCHIC003</strain>
    </source>
</reference>
<gene>
    <name evidence="8" type="ORF">JY572_36900</name>
</gene>
<keyword evidence="9" id="KW-1185">Reference proteome</keyword>
<dbReference type="InterPro" id="IPR020841">
    <property type="entry name" value="PKS_Beta-ketoAc_synthase_dom"/>
</dbReference>
<dbReference type="InterPro" id="IPR009081">
    <property type="entry name" value="PP-bd_ACP"/>
</dbReference>
<protein>
    <submittedName>
        <fullName evidence="8">Type I polyketide synthase</fullName>
    </submittedName>
</protein>
<keyword evidence="1" id="KW-0596">Phosphopantetheine</keyword>
<dbReference type="Gene3D" id="3.10.129.110">
    <property type="entry name" value="Polyketide synthase dehydratase"/>
    <property type="match status" value="1"/>
</dbReference>
<feature type="active site" description="Proton acceptor; for dehydratase activity" evidence="4">
    <location>
        <position position="954"/>
    </location>
</feature>
<dbReference type="CDD" id="cd00833">
    <property type="entry name" value="PKS"/>
    <property type="match status" value="1"/>
</dbReference>
<dbReference type="InterPro" id="IPR014030">
    <property type="entry name" value="Ketoacyl_synth_N"/>
</dbReference>
<dbReference type="RefSeq" id="WP_206715648.1">
    <property type="nucleotide sequence ID" value="NZ_CP071091.1"/>
</dbReference>
<dbReference type="PROSITE" id="PS52004">
    <property type="entry name" value="KS3_2"/>
    <property type="match status" value="1"/>
</dbReference>
<dbReference type="Pfam" id="PF14765">
    <property type="entry name" value="PS-DH"/>
    <property type="match status" value="1"/>
</dbReference>
<dbReference type="PANTHER" id="PTHR43775">
    <property type="entry name" value="FATTY ACID SYNTHASE"/>
    <property type="match status" value="1"/>
</dbReference>
<evidence type="ECO:0000256" key="1">
    <source>
        <dbReference type="ARBA" id="ARBA00022450"/>
    </source>
</evidence>
<dbReference type="PROSITE" id="PS52019">
    <property type="entry name" value="PKS_MFAS_DH"/>
    <property type="match status" value="1"/>
</dbReference>
<keyword evidence="3" id="KW-0808">Transferase</keyword>
<dbReference type="Gene3D" id="3.40.47.10">
    <property type="match status" value="1"/>
</dbReference>
<evidence type="ECO:0000256" key="2">
    <source>
        <dbReference type="ARBA" id="ARBA00022553"/>
    </source>
</evidence>
<dbReference type="InterPro" id="IPR016036">
    <property type="entry name" value="Malonyl_transacylase_ACP-bd"/>
</dbReference>
<accession>A0ABX7N548</accession>
<name>A0ABX7N548_9BACT</name>
<dbReference type="PANTHER" id="PTHR43775:SF37">
    <property type="entry name" value="SI:DKEY-61P9.11"/>
    <property type="match status" value="1"/>
</dbReference>
<dbReference type="Gene3D" id="3.30.70.3290">
    <property type="match status" value="1"/>
</dbReference>
<dbReference type="InterPro" id="IPR049490">
    <property type="entry name" value="C883_1060-like_KR_N"/>
</dbReference>
<dbReference type="InterPro" id="IPR016039">
    <property type="entry name" value="Thiolase-like"/>
</dbReference>
<evidence type="ECO:0000259" key="6">
    <source>
        <dbReference type="PROSITE" id="PS52004"/>
    </source>
</evidence>
<dbReference type="InterPro" id="IPR057326">
    <property type="entry name" value="KR_dom"/>
</dbReference>
<dbReference type="InterPro" id="IPR020807">
    <property type="entry name" value="PKS_DH"/>
</dbReference>
<evidence type="ECO:0000256" key="3">
    <source>
        <dbReference type="ARBA" id="ARBA00022679"/>
    </source>
</evidence>
<dbReference type="Proteomes" id="UP000663090">
    <property type="component" value="Chromosome"/>
</dbReference>
<dbReference type="SUPFAM" id="SSF53901">
    <property type="entry name" value="Thiolase-like"/>
    <property type="match status" value="1"/>
</dbReference>
<dbReference type="Gene3D" id="3.40.50.720">
    <property type="entry name" value="NAD(P)-binding Rossmann-like Domain"/>
    <property type="match status" value="1"/>
</dbReference>
<dbReference type="InterPro" id="IPR020806">
    <property type="entry name" value="PKS_PP-bd"/>
</dbReference>
<evidence type="ECO:0000313" key="9">
    <source>
        <dbReference type="Proteomes" id="UP000663090"/>
    </source>
</evidence>
<dbReference type="CDD" id="cd08955">
    <property type="entry name" value="KR_2_FAS_SDR_x"/>
    <property type="match status" value="1"/>
</dbReference>
<organism evidence="8 9">
    <name type="scientific">Myxococcus landrumensis</name>
    <dbReference type="NCBI Taxonomy" id="2813577"/>
    <lineage>
        <taxon>Bacteria</taxon>
        <taxon>Pseudomonadati</taxon>
        <taxon>Myxococcota</taxon>
        <taxon>Myxococcia</taxon>
        <taxon>Myxococcales</taxon>
        <taxon>Cystobacterineae</taxon>
        <taxon>Myxococcaceae</taxon>
        <taxon>Myxococcus</taxon>
    </lineage>
</organism>
<dbReference type="Pfam" id="PF00698">
    <property type="entry name" value="Acyl_transf_1"/>
    <property type="match status" value="1"/>
</dbReference>
<keyword evidence="2" id="KW-0597">Phosphoprotein</keyword>
<dbReference type="Pfam" id="PF08659">
    <property type="entry name" value="KR"/>
    <property type="match status" value="1"/>
</dbReference>
<dbReference type="SMART" id="SM00825">
    <property type="entry name" value="PKS_KS"/>
    <property type="match status" value="1"/>
</dbReference>
<evidence type="ECO:0000259" key="5">
    <source>
        <dbReference type="PROSITE" id="PS50075"/>
    </source>
</evidence>
<feature type="region of interest" description="C-terminal hotdog fold" evidence="4">
    <location>
        <begin position="1062"/>
        <end position="1212"/>
    </location>
</feature>
<dbReference type="EMBL" id="CP071091">
    <property type="protein sequence ID" value="QSQ13845.1"/>
    <property type="molecule type" value="Genomic_DNA"/>
</dbReference>
<feature type="domain" description="PKS/mFAS DH" evidence="7">
    <location>
        <begin position="922"/>
        <end position="1212"/>
    </location>
</feature>
<dbReference type="Gene3D" id="3.40.366.10">
    <property type="entry name" value="Malonyl-Coenzyme A Acyl Carrier Protein, domain 2"/>
    <property type="match status" value="1"/>
</dbReference>
<dbReference type="InterPro" id="IPR018201">
    <property type="entry name" value="Ketoacyl_synth_AS"/>
</dbReference>
<dbReference type="InterPro" id="IPR036291">
    <property type="entry name" value="NAD(P)-bd_dom_sf"/>
</dbReference>
<feature type="active site" description="Proton donor; for dehydratase activity" evidence="4">
    <location>
        <position position="1123"/>
    </location>
</feature>
<dbReference type="InterPro" id="IPR036736">
    <property type="entry name" value="ACP-like_sf"/>
</dbReference>
<dbReference type="InterPro" id="IPR014031">
    <property type="entry name" value="Ketoacyl_synth_C"/>
</dbReference>
<dbReference type="SUPFAM" id="SSF51735">
    <property type="entry name" value="NAD(P)-binding Rossmann-fold domains"/>
    <property type="match status" value="2"/>
</dbReference>
<dbReference type="PROSITE" id="PS00606">
    <property type="entry name" value="KS3_1"/>
    <property type="match status" value="1"/>
</dbReference>
<feature type="region of interest" description="N-terminal hotdog fold" evidence="4">
    <location>
        <begin position="922"/>
        <end position="1048"/>
    </location>
</feature>
<feature type="domain" description="Carrier" evidence="5">
    <location>
        <begin position="1737"/>
        <end position="1813"/>
    </location>
</feature>
<dbReference type="Pfam" id="PF21394">
    <property type="entry name" value="Beta-ketacyl_N"/>
    <property type="match status" value="1"/>
</dbReference>
<dbReference type="SUPFAM" id="SSF55048">
    <property type="entry name" value="Probable ACP-binding domain of malonyl-CoA ACP transacylase"/>
    <property type="match status" value="1"/>
</dbReference>
<evidence type="ECO:0000259" key="7">
    <source>
        <dbReference type="PROSITE" id="PS52019"/>
    </source>
</evidence>
<dbReference type="SUPFAM" id="SSF52151">
    <property type="entry name" value="FabD/lysophospholipase-like"/>
    <property type="match status" value="1"/>
</dbReference>